<sequence>MIRDEFDFINKIKPKETQQSSLIKGIGDDAAVFKSDHRFDELICMDTMVEGVHFTKQTMTPFMIGFKALAVNISDIAAMGGMPTYYLVSIAVGEDWTEAELKEIYAGMSKLGNQYSMDLIGGDTVSSKQGLIITVTVCGKIEKGINLFRDNAKSGDLIFVVGELGASAAGLELLLKNGLEHPYTASEKMLLKAHQLPKPQVKAGRILANSGENISLNDISDGLASEANEIAEASKVDLHIHYEKIPRSKFLEGYPRDEQKRWCLFGGEDYFLIGTMSTEAYEKINQTFDQQGIMLSIIGEVTSGTGAVYLTEHNKKEKLLKQGFNHFNKGENNGKL</sequence>
<dbReference type="PIRSF" id="PIRSF005303">
    <property type="entry name" value="Thiam_monoph_kin"/>
    <property type="match status" value="1"/>
</dbReference>
<dbReference type="CDD" id="cd02194">
    <property type="entry name" value="ThiL"/>
    <property type="match status" value="1"/>
</dbReference>
<dbReference type="Gene3D" id="3.90.650.10">
    <property type="entry name" value="PurM-like C-terminal domain"/>
    <property type="match status" value="1"/>
</dbReference>
<dbReference type="InterPro" id="IPR036676">
    <property type="entry name" value="PurM-like_C_sf"/>
</dbReference>
<evidence type="ECO:0000313" key="2">
    <source>
        <dbReference type="Proteomes" id="UP000180175"/>
    </source>
</evidence>
<dbReference type="SUPFAM" id="SSF55326">
    <property type="entry name" value="PurM N-terminal domain-like"/>
    <property type="match status" value="1"/>
</dbReference>
<organism evidence="1 2">
    <name type="scientific">Anaerobacillus isosaccharinicus</name>
    <dbReference type="NCBI Taxonomy" id="1532552"/>
    <lineage>
        <taxon>Bacteria</taxon>
        <taxon>Bacillati</taxon>
        <taxon>Bacillota</taxon>
        <taxon>Bacilli</taxon>
        <taxon>Bacillales</taxon>
        <taxon>Bacillaceae</taxon>
        <taxon>Anaerobacillus</taxon>
    </lineage>
</organism>
<accession>A0A7S7LCU0</accession>
<dbReference type="InterPro" id="IPR010918">
    <property type="entry name" value="PurM-like_C_dom"/>
</dbReference>
<dbReference type="InterPro" id="IPR016188">
    <property type="entry name" value="PurM-like_N"/>
</dbReference>
<keyword evidence="1" id="KW-0808">Transferase</keyword>
<dbReference type="EMBL" id="CP063356">
    <property type="protein sequence ID" value="QOY38546.2"/>
    <property type="molecule type" value="Genomic_DNA"/>
</dbReference>
<dbReference type="GO" id="GO:0005524">
    <property type="term" value="F:ATP binding"/>
    <property type="evidence" value="ECO:0007669"/>
    <property type="project" value="UniProtKB-UniRule"/>
</dbReference>
<keyword evidence="1" id="KW-0418">Kinase</keyword>
<dbReference type="KEGG" id="aia:AWH56_009655"/>
<dbReference type="InterPro" id="IPR006283">
    <property type="entry name" value="ThiL-like"/>
</dbReference>
<dbReference type="GO" id="GO:0000287">
    <property type="term" value="F:magnesium ion binding"/>
    <property type="evidence" value="ECO:0007669"/>
    <property type="project" value="UniProtKB-UniRule"/>
</dbReference>
<proteinExistence type="inferred from homology"/>
<evidence type="ECO:0000313" key="1">
    <source>
        <dbReference type="EMBL" id="QOY38546.2"/>
    </source>
</evidence>
<dbReference type="HAMAP" id="MF_02128">
    <property type="entry name" value="TMP_kinase"/>
    <property type="match status" value="1"/>
</dbReference>
<dbReference type="GO" id="GO:0009228">
    <property type="term" value="P:thiamine biosynthetic process"/>
    <property type="evidence" value="ECO:0007669"/>
    <property type="project" value="UniProtKB-KW"/>
</dbReference>
<dbReference type="UniPathway" id="UPA00060">
    <property type="reaction ID" value="UER00142"/>
</dbReference>
<dbReference type="GO" id="GO:0009030">
    <property type="term" value="F:thiamine-phosphate kinase activity"/>
    <property type="evidence" value="ECO:0007669"/>
    <property type="project" value="UniProtKB-UniRule"/>
</dbReference>
<dbReference type="PANTHER" id="PTHR30270">
    <property type="entry name" value="THIAMINE-MONOPHOSPHATE KINASE"/>
    <property type="match status" value="1"/>
</dbReference>
<dbReference type="Pfam" id="PF02769">
    <property type="entry name" value="AIRS_C"/>
    <property type="match status" value="1"/>
</dbReference>
<dbReference type="SUPFAM" id="SSF56042">
    <property type="entry name" value="PurM C-terminal domain-like"/>
    <property type="match status" value="1"/>
</dbReference>
<dbReference type="Gene3D" id="3.30.1330.10">
    <property type="entry name" value="PurM-like, N-terminal domain"/>
    <property type="match status" value="1"/>
</dbReference>
<dbReference type="PANTHER" id="PTHR30270:SF0">
    <property type="entry name" value="THIAMINE-MONOPHOSPHATE KINASE"/>
    <property type="match status" value="1"/>
</dbReference>
<dbReference type="Proteomes" id="UP000180175">
    <property type="component" value="Chromosome"/>
</dbReference>
<dbReference type="GO" id="GO:0009229">
    <property type="term" value="P:thiamine diphosphate biosynthetic process"/>
    <property type="evidence" value="ECO:0007669"/>
    <property type="project" value="UniProtKB-UniRule"/>
</dbReference>
<dbReference type="InterPro" id="IPR036921">
    <property type="entry name" value="PurM-like_N_sf"/>
</dbReference>
<dbReference type="Pfam" id="PF00586">
    <property type="entry name" value="AIRS"/>
    <property type="match status" value="1"/>
</dbReference>
<gene>
    <name evidence="1" type="primary">thiL</name>
    <name evidence="1" type="ORF">AWH56_009655</name>
</gene>
<reference evidence="1 2" key="1">
    <citation type="journal article" date="2017" name="Genome Announc.">
        <title>Draft Genome Sequences of Four Alkaliphilic Bacteria Belonging to the Anaerobacillus Genus.</title>
        <authorList>
            <person name="Bassil N.M."/>
            <person name="Lloyd J.R."/>
        </authorList>
    </citation>
    <scope>NUCLEOTIDE SEQUENCE [LARGE SCALE GENOMIC DNA]</scope>
    <source>
        <strain evidence="1 2">NB2006</strain>
    </source>
</reference>
<dbReference type="NCBIfam" id="TIGR01379">
    <property type="entry name" value="thiL"/>
    <property type="match status" value="1"/>
</dbReference>
<dbReference type="OrthoDB" id="9802811at2"/>
<name>A0A7S7LCU0_9BACI</name>
<dbReference type="EC" id="2.7.4.16" evidence="1"/>
<keyword evidence="2" id="KW-1185">Reference proteome</keyword>
<protein>
    <submittedName>
        <fullName evidence="1">Thiamine-phosphate kinase</fullName>
        <ecNumber evidence="1">2.7.4.16</ecNumber>
    </submittedName>
</protein>
<reference evidence="1 2" key="2">
    <citation type="journal article" date="2019" name="Int. J. Syst. Evol. Microbiol.">
        <title>Anaerobacillus isosaccharinicus sp. nov., an alkaliphilic bacterium which degrades isosaccharinic acid.</title>
        <authorList>
            <person name="Bassil N.M."/>
            <person name="Lloyd J.R."/>
        </authorList>
    </citation>
    <scope>NUCLEOTIDE SEQUENCE [LARGE SCALE GENOMIC DNA]</scope>
    <source>
        <strain evidence="1 2">NB2006</strain>
    </source>
</reference>